<dbReference type="AlphaFoldDB" id="A0A0D2PP34"/>
<protein>
    <submittedName>
        <fullName evidence="2">Uncharacterized protein</fullName>
    </submittedName>
</protein>
<evidence type="ECO:0000313" key="2">
    <source>
        <dbReference type="EMBL" id="KJA29976.1"/>
    </source>
</evidence>
<dbReference type="OMA" id="IQMEVTD"/>
<feature type="compositionally biased region" description="Acidic residues" evidence="1">
    <location>
        <begin position="55"/>
        <end position="64"/>
    </location>
</feature>
<feature type="region of interest" description="Disordered" evidence="1">
    <location>
        <begin position="231"/>
        <end position="328"/>
    </location>
</feature>
<organism evidence="2 3">
    <name type="scientific">Hypholoma sublateritium (strain FD-334 SS-4)</name>
    <dbReference type="NCBI Taxonomy" id="945553"/>
    <lineage>
        <taxon>Eukaryota</taxon>
        <taxon>Fungi</taxon>
        <taxon>Dikarya</taxon>
        <taxon>Basidiomycota</taxon>
        <taxon>Agaricomycotina</taxon>
        <taxon>Agaricomycetes</taxon>
        <taxon>Agaricomycetidae</taxon>
        <taxon>Agaricales</taxon>
        <taxon>Agaricineae</taxon>
        <taxon>Strophariaceae</taxon>
        <taxon>Hypholoma</taxon>
    </lineage>
</organism>
<feature type="compositionally biased region" description="Basic residues" evidence="1">
    <location>
        <begin position="314"/>
        <end position="328"/>
    </location>
</feature>
<feature type="region of interest" description="Disordered" evidence="1">
    <location>
        <begin position="37"/>
        <end position="89"/>
    </location>
</feature>
<feature type="compositionally biased region" description="Acidic residues" evidence="1">
    <location>
        <begin position="73"/>
        <end position="89"/>
    </location>
</feature>
<dbReference type="GO" id="GO:0000462">
    <property type="term" value="P:maturation of SSU-rRNA from tricistronic rRNA transcript (SSU-rRNA, 5.8S rRNA, LSU-rRNA)"/>
    <property type="evidence" value="ECO:0007669"/>
    <property type="project" value="TreeGrafter"/>
</dbReference>
<name>A0A0D2PP34_HYPSF</name>
<evidence type="ECO:0000313" key="3">
    <source>
        <dbReference type="Proteomes" id="UP000054270"/>
    </source>
</evidence>
<feature type="compositionally biased region" description="Basic and acidic residues" evidence="1">
    <location>
        <begin position="40"/>
        <end position="54"/>
    </location>
</feature>
<dbReference type="PANTHER" id="PTHR28096:SF1">
    <property type="entry name" value="PROTEIN FAF1"/>
    <property type="match status" value="1"/>
</dbReference>
<dbReference type="OrthoDB" id="5556956at2759"/>
<proteinExistence type="predicted"/>
<reference evidence="3" key="1">
    <citation type="submission" date="2014-04" db="EMBL/GenBank/DDBJ databases">
        <title>Evolutionary Origins and Diversification of the Mycorrhizal Mutualists.</title>
        <authorList>
            <consortium name="DOE Joint Genome Institute"/>
            <consortium name="Mycorrhizal Genomics Consortium"/>
            <person name="Kohler A."/>
            <person name="Kuo A."/>
            <person name="Nagy L.G."/>
            <person name="Floudas D."/>
            <person name="Copeland A."/>
            <person name="Barry K.W."/>
            <person name="Cichocki N."/>
            <person name="Veneault-Fourrey C."/>
            <person name="LaButti K."/>
            <person name="Lindquist E.A."/>
            <person name="Lipzen A."/>
            <person name="Lundell T."/>
            <person name="Morin E."/>
            <person name="Murat C."/>
            <person name="Riley R."/>
            <person name="Ohm R."/>
            <person name="Sun H."/>
            <person name="Tunlid A."/>
            <person name="Henrissat B."/>
            <person name="Grigoriev I.V."/>
            <person name="Hibbett D.S."/>
            <person name="Martin F."/>
        </authorList>
    </citation>
    <scope>NUCLEOTIDE SEQUENCE [LARGE SCALE GENOMIC DNA]</scope>
    <source>
        <strain evidence="3">FD-334 SS-4</strain>
    </source>
</reference>
<dbReference type="EMBL" id="KN817518">
    <property type="protein sequence ID" value="KJA29976.1"/>
    <property type="molecule type" value="Genomic_DNA"/>
</dbReference>
<sequence>MADAAEKARLLSILEGHGQSFLNSFVPTGNHSKKRTLNTLHHEGTNKKAKKEVVPDEDEDEEEWFGIGTGTPSDDDSNEDSEDVGSDFEHTDDEFAIEIAGRTESNVVIFSDPSAKNATTAPIDYVSKAQMKAFMSSKISKLSSSTSSTVVTKQAQEEEEEDKTNAQNDAILHKLVHTKLLSGSLSTELDLTPAQRRKALAGRVLELTGHAKIGKGERIVRDIEKKKASKQVREGLASKQKERNQQELDEAKNLGNYHPTLKKVYEASGNTSAPRKREKGLKMGVGRFSNGSLRLGQDDVNMAMGNRRDLSSRGKGRGRGRGRPGKRK</sequence>
<dbReference type="InterPro" id="IPR053030">
    <property type="entry name" value="Ribosomal_biogenesis_FAF1-like"/>
</dbReference>
<feature type="compositionally biased region" description="Basic and acidic residues" evidence="1">
    <location>
        <begin position="239"/>
        <end position="252"/>
    </location>
</feature>
<feature type="region of interest" description="Disordered" evidence="1">
    <location>
        <begin position="145"/>
        <end position="165"/>
    </location>
</feature>
<dbReference type="GO" id="GO:0005730">
    <property type="term" value="C:nucleolus"/>
    <property type="evidence" value="ECO:0007669"/>
    <property type="project" value="TreeGrafter"/>
</dbReference>
<keyword evidence="3" id="KW-1185">Reference proteome</keyword>
<evidence type="ECO:0000256" key="1">
    <source>
        <dbReference type="SAM" id="MobiDB-lite"/>
    </source>
</evidence>
<dbReference type="PANTHER" id="PTHR28096">
    <property type="entry name" value="PROTEIN FAF1"/>
    <property type="match status" value="1"/>
</dbReference>
<dbReference type="Proteomes" id="UP000054270">
    <property type="component" value="Unassembled WGS sequence"/>
</dbReference>
<accession>A0A0D2PP34</accession>
<dbReference type="STRING" id="945553.A0A0D2PP34"/>
<gene>
    <name evidence="2" type="ORF">HYPSUDRAFT_32022</name>
</gene>